<dbReference type="PANTHER" id="PTHR47086">
    <property type="entry name" value="BTB DOMAIN-CONTAINING PROTEIN"/>
    <property type="match status" value="1"/>
</dbReference>
<feature type="domain" description="ZSWIM3 N-terminal" evidence="2">
    <location>
        <begin position="126"/>
        <end position="224"/>
    </location>
</feature>
<sequence length="326" mass="37518">MDAQFVTFDLSKLFAELVSNHQFDSYVTFHNAMQRFTKTSRCVYKHGRTAYMKADSVRRNTLLYRHFTLKCTITNCPSCFKVSAKGCYLRVIQSNMLHEHPVQVAGEPTQPIVADHTELFQEHFQGRSFESFESLKKSIKDFESMTGSHFVIRLCRLLKEDHELAGTVKYRSVTLGCTHGCTYELKPQRRTFTETHHSGCKARINVNLKQGRLIVTSACQEHNHVTIPTAFNRDLATRDAQDYLDLVSTVKPSNYRIARELGLLYGSQSSYRRVRRMRAYARQRKRANCQLKGREPEKSDDNFRGPVQPENKGLKSEETGPTTIYG</sequence>
<dbReference type="Pfam" id="PF21599">
    <property type="entry name" value="ZSWIM3_N"/>
    <property type="match status" value="1"/>
</dbReference>
<evidence type="ECO:0000313" key="3">
    <source>
        <dbReference type="EMBL" id="JAP54181.1"/>
    </source>
</evidence>
<protein>
    <recommendedName>
        <fullName evidence="2">ZSWIM3 N-terminal domain-containing protein</fullName>
    </recommendedName>
</protein>
<proteinExistence type="predicted"/>
<dbReference type="AlphaFoldDB" id="A0A0X3PQF1"/>
<reference evidence="3" key="1">
    <citation type="submission" date="2016-01" db="EMBL/GenBank/DDBJ databases">
        <title>Reference transcriptome for the parasite Schistocephalus solidus: insights into the molecular evolution of parasitism.</title>
        <authorList>
            <person name="Hebert F.O."/>
            <person name="Grambauer S."/>
            <person name="Barber I."/>
            <person name="Landry C.R."/>
            <person name="Aubin-Horth N."/>
        </authorList>
    </citation>
    <scope>NUCLEOTIDE SEQUENCE</scope>
</reference>
<feature type="non-terminal residue" evidence="3">
    <location>
        <position position="326"/>
    </location>
</feature>
<gene>
    <name evidence="3" type="ORF">TR167050</name>
</gene>
<dbReference type="InterPro" id="IPR048325">
    <property type="entry name" value="ZSWIM3_N"/>
</dbReference>
<organism evidence="3">
    <name type="scientific">Schistocephalus solidus</name>
    <name type="common">Tapeworm</name>
    <dbReference type="NCBI Taxonomy" id="70667"/>
    <lineage>
        <taxon>Eukaryota</taxon>
        <taxon>Metazoa</taxon>
        <taxon>Spiralia</taxon>
        <taxon>Lophotrochozoa</taxon>
        <taxon>Platyhelminthes</taxon>
        <taxon>Cestoda</taxon>
        <taxon>Eucestoda</taxon>
        <taxon>Diphyllobothriidea</taxon>
        <taxon>Diphyllobothriidae</taxon>
        <taxon>Schistocephalus</taxon>
    </lineage>
</organism>
<dbReference type="EMBL" id="GEEE01009044">
    <property type="protein sequence ID" value="JAP54181.1"/>
    <property type="molecule type" value="Transcribed_RNA"/>
</dbReference>
<dbReference type="InterPro" id="IPR040854">
    <property type="entry name" value="ZSWIM9"/>
</dbReference>
<dbReference type="PANTHER" id="PTHR47086:SF4">
    <property type="entry name" value="BTB DOMAIN-CONTAINING PROTEIN"/>
    <property type="match status" value="1"/>
</dbReference>
<feature type="compositionally biased region" description="Basic and acidic residues" evidence="1">
    <location>
        <begin position="292"/>
        <end position="303"/>
    </location>
</feature>
<name>A0A0X3PQF1_SCHSO</name>
<feature type="region of interest" description="Disordered" evidence="1">
    <location>
        <begin position="284"/>
        <end position="326"/>
    </location>
</feature>
<accession>A0A0X3PQF1</accession>
<evidence type="ECO:0000259" key="2">
    <source>
        <dbReference type="Pfam" id="PF21599"/>
    </source>
</evidence>
<evidence type="ECO:0000256" key="1">
    <source>
        <dbReference type="SAM" id="MobiDB-lite"/>
    </source>
</evidence>